<evidence type="ECO:0000256" key="5">
    <source>
        <dbReference type="SAM" id="MobiDB-lite"/>
    </source>
</evidence>
<evidence type="ECO:0000313" key="8">
    <source>
        <dbReference type="Proteomes" id="UP000008915"/>
    </source>
</evidence>
<comment type="cofactor">
    <cofactor evidence="1 4">
        <name>pyridoxal 5'-phosphate</name>
        <dbReference type="ChEBI" id="CHEBI:597326"/>
    </cofactor>
</comment>
<feature type="region of interest" description="Disordered" evidence="5">
    <location>
        <begin position="485"/>
        <end position="514"/>
    </location>
</feature>
<reference evidence="8" key="2">
    <citation type="journal article" date="2010" name="Stand. Genomic Sci.">
        <title>Complete genome sequence of Thermaerobacter marianensis type strain (7p75aT).</title>
        <authorList>
            <person name="Han C."/>
            <person name="Gu W."/>
            <person name="Zhang X."/>
            <person name="Lapidus A."/>
            <person name="Nolan M."/>
            <person name="Copeland A."/>
            <person name="Lucas S."/>
            <person name="Glavina Del Rio T."/>
            <person name="Tice H."/>
            <person name="Cheng J."/>
            <person name="Tapia R."/>
            <person name="Goodwin L."/>
            <person name="Pitluck S."/>
            <person name="Pagani I."/>
            <person name="Ivanova N."/>
            <person name="Mavromatis K."/>
            <person name="Mikhailova N."/>
            <person name="Pati A."/>
            <person name="Chen A."/>
            <person name="Palaniappan K."/>
            <person name="Land M."/>
            <person name="Hauser L."/>
            <person name="Chang Y."/>
            <person name="Jeffries C."/>
            <person name="Schneider S."/>
            <person name="Rohde M."/>
            <person name="Goker M."/>
            <person name="Pukall R."/>
            <person name="Woyke T."/>
            <person name="Bristow J."/>
            <person name="Eisen J."/>
            <person name="Markowitz V."/>
            <person name="Hugenholtz P."/>
            <person name="Kyrpides N."/>
            <person name="Klenk H."/>
            <person name="Detter J."/>
        </authorList>
    </citation>
    <scope>NUCLEOTIDE SEQUENCE [LARGE SCALE GENOMIC DNA]</scope>
    <source>
        <strain evidence="8">ATCC 700841 / DSM 12885 / JCM 10246 / 7p75a</strain>
    </source>
</reference>
<reference evidence="7 8" key="1">
    <citation type="journal article" date="2010" name="Stand. Genomic Sci.">
        <title>Complete genome sequence of Thermaerobacter marianensis type strain (7p75a).</title>
        <authorList>
            <person name="Han C."/>
            <person name="Gu W."/>
            <person name="Zhang X."/>
            <person name="Lapidus A."/>
            <person name="Nolan M."/>
            <person name="Copeland A."/>
            <person name="Lucas S."/>
            <person name="Del Rio T.G."/>
            <person name="Tice H."/>
            <person name="Cheng J.F."/>
            <person name="Tapia R."/>
            <person name="Goodwin L."/>
            <person name="Pitluck S."/>
            <person name="Pagani I."/>
            <person name="Ivanova N."/>
            <person name="Mavromatis K."/>
            <person name="Mikhailova N."/>
            <person name="Pati A."/>
            <person name="Chen A."/>
            <person name="Palaniappan K."/>
            <person name="Land M."/>
            <person name="Hauser L."/>
            <person name="Chang Y.J."/>
            <person name="Jeffries C.D."/>
            <person name="Schneider S."/>
            <person name="Rohde M."/>
            <person name="Goker M."/>
            <person name="Pukall R."/>
            <person name="Woyke T."/>
            <person name="Bristow J."/>
            <person name="Eisen J.A."/>
            <person name="Markowitz V."/>
            <person name="Hugenholtz P."/>
            <person name="Kyrpides N.C."/>
            <person name="Klenk H.P."/>
            <person name="Detter J.C."/>
        </authorList>
    </citation>
    <scope>NUCLEOTIDE SEQUENCE [LARGE SCALE GENOMIC DNA]</scope>
    <source>
        <strain evidence="8">ATCC 700841 / DSM 12885 / JCM 10246 / 7p75a</strain>
    </source>
</reference>
<evidence type="ECO:0000256" key="4">
    <source>
        <dbReference type="PIRSR" id="PIRSR600821-50"/>
    </source>
</evidence>
<dbReference type="PANTHER" id="PTHR30511:SF0">
    <property type="entry name" value="ALANINE RACEMASE, CATABOLIC-RELATED"/>
    <property type="match status" value="1"/>
</dbReference>
<gene>
    <name evidence="7" type="ordered locus">Tmar_0526</name>
</gene>
<dbReference type="SUPFAM" id="SSF50621">
    <property type="entry name" value="Alanine racemase C-terminal domain-like"/>
    <property type="match status" value="1"/>
</dbReference>
<dbReference type="InterPro" id="IPR001608">
    <property type="entry name" value="Ala_racemase_N"/>
</dbReference>
<accession>E6SH16</accession>
<dbReference type="GO" id="GO:0030170">
    <property type="term" value="F:pyridoxal phosphate binding"/>
    <property type="evidence" value="ECO:0007669"/>
    <property type="project" value="TreeGrafter"/>
</dbReference>
<dbReference type="InterPro" id="IPR009006">
    <property type="entry name" value="Ala_racemase/Decarboxylase_C"/>
</dbReference>
<dbReference type="Gene3D" id="3.20.20.10">
    <property type="entry name" value="Alanine racemase"/>
    <property type="match status" value="1"/>
</dbReference>
<dbReference type="KEGG" id="tmr:Tmar_0526"/>
<dbReference type="EC" id="5.1.1.1" evidence="7"/>
<organism evidence="7 8">
    <name type="scientific">Thermaerobacter marianensis (strain ATCC 700841 / DSM 12885 / JCM 10246 / 7p75a)</name>
    <dbReference type="NCBI Taxonomy" id="644966"/>
    <lineage>
        <taxon>Bacteria</taxon>
        <taxon>Bacillati</taxon>
        <taxon>Bacillota</taxon>
        <taxon>Clostridia</taxon>
        <taxon>Eubacteriales</taxon>
        <taxon>Clostridiales Family XVII. Incertae Sedis</taxon>
        <taxon>Thermaerobacter</taxon>
    </lineage>
</organism>
<evidence type="ECO:0000256" key="3">
    <source>
        <dbReference type="ARBA" id="ARBA00023235"/>
    </source>
</evidence>
<dbReference type="PANTHER" id="PTHR30511">
    <property type="entry name" value="ALANINE RACEMASE"/>
    <property type="match status" value="1"/>
</dbReference>
<evidence type="ECO:0000259" key="6">
    <source>
        <dbReference type="Pfam" id="PF01168"/>
    </source>
</evidence>
<protein>
    <submittedName>
        <fullName evidence="7">Alanine racemase</fullName>
        <ecNumber evidence="7">5.1.1.1</ecNumber>
    </submittedName>
</protein>
<dbReference type="Pfam" id="PF01168">
    <property type="entry name" value="Ala_racemase_N"/>
    <property type="match status" value="1"/>
</dbReference>
<dbReference type="AlphaFoldDB" id="E6SH16"/>
<dbReference type="GO" id="GO:0008784">
    <property type="term" value="F:alanine racemase activity"/>
    <property type="evidence" value="ECO:0007669"/>
    <property type="project" value="UniProtKB-EC"/>
</dbReference>
<dbReference type="InterPro" id="IPR000821">
    <property type="entry name" value="Ala_racemase"/>
</dbReference>
<dbReference type="HOGENOM" id="CLU_533093_0_0_9"/>
<dbReference type="Gene3D" id="2.40.37.10">
    <property type="entry name" value="Lyase, Ornithine Decarboxylase, Chain A, domain 1"/>
    <property type="match status" value="1"/>
</dbReference>
<dbReference type="STRING" id="644966.Tmar_0526"/>
<dbReference type="RefSeq" id="WP_013494952.1">
    <property type="nucleotide sequence ID" value="NC_014831.1"/>
</dbReference>
<dbReference type="InterPro" id="IPR020622">
    <property type="entry name" value="Ala_racemase_pyridoxalP-BS"/>
</dbReference>
<evidence type="ECO:0000313" key="7">
    <source>
        <dbReference type="EMBL" id="ADU50647.1"/>
    </source>
</evidence>
<proteinExistence type="predicted"/>
<sequence>MTWPAELAAALARARIEVDLDVLAANLAAVRRFVRPGTRILAVVKGDGYGLGAEMAARTLVAAGADGLGTDTLEAALRLRRAGITAPILVFQPVDPALAHHWVREGLTATVHDETTLRRLAQAAESARAGQAARTGSPPGPCAVHLEVDMGFGRGGFHPDRVAAALAEAQSLPGIRVEGLYAHFPTAARPGLALRLLDRFLRLVQRLEQQGLRPPLVHCAESHLLVLASHAQLDMVRVGNLLYGYAPRAARRAGLAVRPPSRLVVRVGAVRRAASLDPGYRGGWARPGAPVAVLPVGLADGLRPVREARFWSDRLVILARRLLGALGASRVLGAAGLPPGPRLRVGGREVPLRGEFMMNHCLLDATGLDLEPGQEVELVVGRLTAAAHLPVVYLRGGRPVAVAWPQRQVVELVAAPLAFPAGPASGTDGTAPDSLAHAGLPAGHPAEVPLPAAEVPGGAGGDAGAGPVPAAVPGPVACAVQGPVAGPVPAPVRAPAGPVAARRGPVRPDEETVE</sequence>
<feature type="compositionally biased region" description="Low complexity" evidence="5">
    <location>
        <begin position="445"/>
        <end position="456"/>
    </location>
</feature>
<dbReference type="eggNOG" id="COG0787">
    <property type="taxonomic scope" value="Bacteria"/>
</dbReference>
<evidence type="ECO:0000256" key="1">
    <source>
        <dbReference type="ARBA" id="ARBA00001933"/>
    </source>
</evidence>
<keyword evidence="2 4" id="KW-0663">Pyridoxal phosphate</keyword>
<dbReference type="SUPFAM" id="SSF51419">
    <property type="entry name" value="PLP-binding barrel"/>
    <property type="match status" value="1"/>
</dbReference>
<dbReference type="GO" id="GO:0030632">
    <property type="term" value="P:D-alanine biosynthetic process"/>
    <property type="evidence" value="ECO:0007669"/>
    <property type="project" value="TreeGrafter"/>
</dbReference>
<feature type="domain" description="Alanine racemase N-terminal" evidence="6">
    <location>
        <begin position="18"/>
        <end position="247"/>
    </location>
</feature>
<keyword evidence="8" id="KW-1185">Reference proteome</keyword>
<dbReference type="InterPro" id="IPR029066">
    <property type="entry name" value="PLP-binding_barrel"/>
</dbReference>
<keyword evidence="3 7" id="KW-0413">Isomerase</keyword>
<dbReference type="Proteomes" id="UP000008915">
    <property type="component" value="Chromosome"/>
</dbReference>
<feature type="compositionally biased region" description="Low complexity" evidence="5">
    <location>
        <begin position="493"/>
        <end position="503"/>
    </location>
</feature>
<feature type="modified residue" description="N6-(pyridoxal phosphate)lysine" evidence="4">
    <location>
        <position position="45"/>
    </location>
</feature>
<dbReference type="GO" id="GO:0005829">
    <property type="term" value="C:cytosol"/>
    <property type="evidence" value="ECO:0007669"/>
    <property type="project" value="TreeGrafter"/>
</dbReference>
<dbReference type="EMBL" id="CP002344">
    <property type="protein sequence ID" value="ADU50647.1"/>
    <property type="molecule type" value="Genomic_DNA"/>
</dbReference>
<evidence type="ECO:0000256" key="2">
    <source>
        <dbReference type="ARBA" id="ARBA00022898"/>
    </source>
</evidence>
<dbReference type="PROSITE" id="PS00395">
    <property type="entry name" value="ALANINE_RACEMASE"/>
    <property type="match status" value="1"/>
</dbReference>
<name>E6SH16_THEM7</name>
<feature type="region of interest" description="Disordered" evidence="5">
    <location>
        <begin position="424"/>
        <end position="466"/>
    </location>
</feature>
<dbReference type="PRINTS" id="PR00992">
    <property type="entry name" value="ALARACEMASE"/>
</dbReference>